<dbReference type="EMBL" id="BMAV01003802">
    <property type="protein sequence ID" value="GFY43657.1"/>
    <property type="molecule type" value="Genomic_DNA"/>
</dbReference>
<evidence type="ECO:0000256" key="1">
    <source>
        <dbReference type="SAM" id="MobiDB-lite"/>
    </source>
</evidence>
<evidence type="ECO:0000313" key="2">
    <source>
        <dbReference type="EMBL" id="GFY43657.1"/>
    </source>
</evidence>
<name>A0A8X6WYE7_9ARAC</name>
<proteinExistence type="predicted"/>
<gene>
    <name evidence="2" type="ORF">TNIN_247371</name>
</gene>
<feature type="region of interest" description="Disordered" evidence="1">
    <location>
        <begin position="1"/>
        <end position="20"/>
    </location>
</feature>
<organism evidence="2 3">
    <name type="scientific">Trichonephila inaurata madagascariensis</name>
    <dbReference type="NCBI Taxonomy" id="2747483"/>
    <lineage>
        <taxon>Eukaryota</taxon>
        <taxon>Metazoa</taxon>
        <taxon>Ecdysozoa</taxon>
        <taxon>Arthropoda</taxon>
        <taxon>Chelicerata</taxon>
        <taxon>Arachnida</taxon>
        <taxon>Araneae</taxon>
        <taxon>Araneomorphae</taxon>
        <taxon>Entelegynae</taxon>
        <taxon>Araneoidea</taxon>
        <taxon>Nephilidae</taxon>
        <taxon>Trichonephila</taxon>
        <taxon>Trichonephila inaurata</taxon>
    </lineage>
</organism>
<comment type="caution">
    <text evidence="2">The sequence shown here is derived from an EMBL/GenBank/DDBJ whole genome shotgun (WGS) entry which is preliminary data.</text>
</comment>
<accession>A0A8X6WYE7</accession>
<feature type="region of interest" description="Disordered" evidence="1">
    <location>
        <begin position="53"/>
        <end position="74"/>
    </location>
</feature>
<keyword evidence="3" id="KW-1185">Reference proteome</keyword>
<dbReference type="Proteomes" id="UP000886998">
    <property type="component" value="Unassembled WGS sequence"/>
</dbReference>
<dbReference type="AlphaFoldDB" id="A0A8X6WYE7"/>
<protein>
    <submittedName>
        <fullName evidence="2">Uncharacterized protein</fullName>
    </submittedName>
</protein>
<reference evidence="2" key="1">
    <citation type="submission" date="2020-08" db="EMBL/GenBank/DDBJ databases">
        <title>Multicomponent nature underlies the extraordinary mechanical properties of spider dragline silk.</title>
        <authorList>
            <person name="Kono N."/>
            <person name="Nakamura H."/>
            <person name="Mori M."/>
            <person name="Yoshida Y."/>
            <person name="Ohtoshi R."/>
            <person name="Malay A.D."/>
            <person name="Moran D.A.P."/>
            <person name="Tomita M."/>
            <person name="Numata K."/>
            <person name="Arakawa K."/>
        </authorList>
    </citation>
    <scope>NUCLEOTIDE SEQUENCE</scope>
</reference>
<sequence>METGHSIPPPPSQGCTNTNNEESFAGLISLSLDDSTSCIKGGRIKEEQVMRKIRSEERGMTGGKMRREKDANRENPDIASELILMKRKLQPLFFSNEINLSPLTLSPKRKSFWR</sequence>
<evidence type="ECO:0000313" key="3">
    <source>
        <dbReference type="Proteomes" id="UP000886998"/>
    </source>
</evidence>